<accession>A0ABT6MZJ4</accession>
<dbReference type="RefSeq" id="WP_281043258.1">
    <property type="nucleotide sequence ID" value="NZ_JARYGZ010000001.1"/>
</dbReference>
<dbReference type="Pfam" id="PF13692">
    <property type="entry name" value="Glyco_trans_1_4"/>
    <property type="match status" value="1"/>
</dbReference>
<dbReference type="PANTHER" id="PTHR12526:SF600">
    <property type="entry name" value="GLYCOSYL TRANSFERASE GROUP 1"/>
    <property type="match status" value="1"/>
</dbReference>
<evidence type="ECO:0000313" key="1">
    <source>
        <dbReference type="EMBL" id="MDH7637923.1"/>
    </source>
</evidence>
<protein>
    <submittedName>
        <fullName evidence="1">TIGR03087 family PEP-CTERM/XrtA system glycosyltransferase</fullName>
    </submittedName>
</protein>
<dbReference type="SUPFAM" id="SSF53756">
    <property type="entry name" value="UDP-Glycosyltransferase/glycogen phosphorylase"/>
    <property type="match status" value="1"/>
</dbReference>
<proteinExistence type="predicted"/>
<reference evidence="1" key="1">
    <citation type="submission" date="2023-04" db="EMBL/GenBank/DDBJ databases">
        <title>Sphingomonas sp. MAHUQ-71 isolated from rice field.</title>
        <authorList>
            <person name="Huq M.A."/>
        </authorList>
    </citation>
    <scope>NUCLEOTIDE SEQUENCE</scope>
    <source>
        <strain evidence="1">MAHUQ-71</strain>
    </source>
</reference>
<dbReference type="EMBL" id="JARYGZ010000001">
    <property type="protein sequence ID" value="MDH7637923.1"/>
    <property type="molecule type" value="Genomic_DNA"/>
</dbReference>
<organism evidence="1 2">
    <name type="scientific">Sphingomonas oryzagri</name>
    <dbReference type="NCBI Taxonomy" id="3042314"/>
    <lineage>
        <taxon>Bacteria</taxon>
        <taxon>Pseudomonadati</taxon>
        <taxon>Pseudomonadota</taxon>
        <taxon>Alphaproteobacteria</taxon>
        <taxon>Sphingomonadales</taxon>
        <taxon>Sphingomonadaceae</taxon>
        <taxon>Sphingomonas</taxon>
    </lineage>
</organism>
<comment type="caution">
    <text evidence="1">The sequence shown here is derived from an EMBL/GenBank/DDBJ whole genome shotgun (WGS) entry which is preliminary data.</text>
</comment>
<evidence type="ECO:0000313" key="2">
    <source>
        <dbReference type="Proteomes" id="UP001160625"/>
    </source>
</evidence>
<dbReference type="Proteomes" id="UP001160625">
    <property type="component" value="Unassembled WGS sequence"/>
</dbReference>
<dbReference type="NCBIfam" id="TIGR03087">
    <property type="entry name" value="stp1"/>
    <property type="match status" value="1"/>
</dbReference>
<dbReference type="CDD" id="cd03801">
    <property type="entry name" value="GT4_PimA-like"/>
    <property type="match status" value="1"/>
</dbReference>
<dbReference type="InterPro" id="IPR017521">
    <property type="entry name" value="Sugar_tfrase_PEP-CTERM_Stp1"/>
</dbReference>
<gene>
    <name evidence="1" type="ORF">QGN17_04200</name>
</gene>
<dbReference type="PANTHER" id="PTHR12526">
    <property type="entry name" value="GLYCOSYLTRANSFERASE"/>
    <property type="match status" value="1"/>
</dbReference>
<name>A0ABT6MZJ4_9SPHN</name>
<sequence length="393" mass="43323">MGDLLFLAHRVPYPPDRGDKIRSYNILKHLAKRHRVHLAAFADDEADERAAMEGLKPLVAKMHIERRTRSRGAAATLALATHKSVSVTAFAHKGMAGFVDRLLADELIEQVYVFSGQMAQYAPSDRPFVMDFVDMDSEKFAAYGRAAKPPMRWMWQREARRLFHFERETARRAVVSLFVSEAEATLFRARTKLSDEQVQVLENGIDLDGYRPAPHPMGQAPLIVFTGQMDYPPNIEAAGSFARDAMPRIRARFSDARFAIVGRKPDASLIALAGRHGVDVTGEVADVRPWLVEADAVVAPLRIARGIQNKVLEAMAMGRPVVASRQAYDGIDAEPGRDLIVADGPQAEADAVIALLSDPGRAEAIGSAARARVEARYAWAARLAPLDAMLEHI</sequence>
<dbReference type="Gene3D" id="3.40.50.2000">
    <property type="entry name" value="Glycogen Phosphorylase B"/>
    <property type="match status" value="2"/>
</dbReference>
<keyword evidence="2" id="KW-1185">Reference proteome</keyword>